<dbReference type="Pfam" id="PF04264">
    <property type="entry name" value="YceI"/>
    <property type="match status" value="1"/>
</dbReference>
<name>A0A9X2ZD99_9FLAO</name>
<keyword evidence="1" id="KW-0732">Signal</keyword>
<dbReference type="InterPro" id="IPR007372">
    <property type="entry name" value="Lipid/polyisoprenoid-bd_YceI"/>
</dbReference>
<feature type="domain" description="Lipid/polyisoprenoid-binding YceI-like" evidence="2">
    <location>
        <begin position="53"/>
        <end position="173"/>
    </location>
</feature>
<dbReference type="InterPro" id="IPR036761">
    <property type="entry name" value="TTHA0802/YceI-like_sf"/>
</dbReference>
<protein>
    <submittedName>
        <fullName evidence="3">YceI family protein</fullName>
    </submittedName>
</protein>
<feature type="chain" id="PRO_5040755723" evidence="1">
    <location>
        <begin position="19"/>
        <end position="180"/>
    </location>
</feature>
<dbReference type="SUPFAM" id="SSF101874">
    <property type="entry name" value="YceI-like"/>
    <property type="match status" value="1"/>
</dbReference>
<proteinExistence type="predicted"/>
<dbReference type="EMBL" id="JAOZEW010000016">
    <property type="protein sequence ID" value="MCV9928959.1"/>
    <property type="molecule type" value="Genomic_DNA"/>
</dbReference>
<evidence type="ECO:0000259" key="2">
    <source>
        <dbReference type="Pfam" id="PF04264"/>
    </source>
</evidence>
<keyword evidence="4" id="KW-1185">Reference proteome</keyword>
<gene>
    <name evidence="3" type="ORF">OIU83_14940</name>
</gene>
<organism evidence="3 4">
    <name type="scientific">Flavobacterium shii</name>
    <dbReference type="NCBI Taxonomy" id="2987687"/>
    <lineage>
        <taxon>Bacteria</taxon>
        <taxon>Pseudomonadati</taxon>
        <taxon>Bacteroidota</taxon>
        <taxon>Flavobacteriia</taxon>
        <taxon>Flavobacteriales</taxon>
        <taxon>Flavobacteriaceae</taxon>
        <taxon>Flavobacterium</taxon>
    </lineage>
</organism>
<comment type="caution">
    <text evidence="3">The sequence shown here is derived from an EMBL/GenBank/DDBJ whole genome shotgun (WGS) entry which is preliminary data.</text>
</comment>
<evidence type="ECO:0000313" key="3">
    <source>
        <dbReference type="EMBL" id="MCV9928959.1"/>
    </source>
</evidence>
<feature type="signal peptide" evidence="1">
    <location>
        <begin position="1"/>
        <end position="18"/>
    </location>
</feature>
<reference evidence="3" key="1">
    <citation type="submission" date="2022-10" db="EMBL/GenBank/DDBJ databases">
        <title>Two novel species of Flavobacterium.</title>
        <authorList>
            <person name="Liu Q."/>
            <person name="Xin Y.-H."/>
        </authorList>
    </citation>
    <scope>NUCLEOTIDE SEQUENCE</scope>
    <source>
        <strain evidence="3">LS1R49</strain>
    </source>
</reference>
<accession>A0A9X2ZD99</accession>
<dbReference type="AlphaFoldDB" id="A0A9X2ZD99"/>
<evidence type="ECO:0000313" key="4">
    <source>
        <dbReference type="Proteomes" id="UP001151079"/>
    </source>
</evidence>
<dbReference type="Gene3D" id="2.40.128.110">
    <property type="entry name" value="Lipid/polyisoprenoid-binding, YceI-like"/>
    <property type="match status" value="1"/>
</dbReference>
<evidence type="ECO:0000256" key="1">
    <source>
        <dbReference type="SAM" id="SignalP"/>
    </source>
</evidence>
<dbReference type="Proteomes" id="UP001151079">
    <property type="component" value="Unassembled WGS sequence"/>
</dbReference>
<sequence length="180" mass="20218">MKKSTFLILLLTANFIIAQDKLRTAIGVLNFEASVPLFEEVNAVNKSVIVVIEPGTSSFVCVAVMKDFRFKMDLMETHFNENYIESNRYPRAVFKGKIGKFDLKDISETPKEYTITGKLQIHGKTKVIIVNAILRKVPQGIEITSVFPLNTDDFNIKIPSMIESKISKTVNTSLSGVVMR</sequence>
<dbReference type="RefSeq" id="WP_264207066.1">
    <property type="nucleotide sequence ID" value="NZ_JAOZEW010000016.1"/>
</dbReference>